<reference evidence="2 3" key="1">
    <citation type="journal article" date="2007" name="Appl. Environ. Microbiol.">
        <title>Genome sequence of the cellulolytic gliding bacterium Cytophaga hutchinsonii.</title>
        <authorList>
            <person name="Xie G."/>
            <person name="Bruce D.C."/>
            <person name="Challacombe J.F."/>
            <person name="Chertkov O."/>
            <person name="Detter J.C."/>
            <person name="Gilna P."/>
            <person name="Han C.S."/>
            <person name="Lucas S."/>
            <person name="Misra M."/>
            <person name="Myers G.L."/>
            <person name="Richardson P."/>
            <person name="Tapia R."/>
            <person name="Thayer N."/>
            <person name="Thompson L.S."/>
            <person name="Brettin T.S."/>
            <person name="Henrissat B."/>
            <person name="Wilson D.B."/>
            <person name="McBride M.J."/>
        </authorList>
    </citation>
    <scope>NUCLEOTIDE SEQUENCE [LARGE SCALE GENOMIC DNA]</scope>
    <source>
        <strain evidence="3">ATCC 33406 / DSM 1761 / CIP 103989 / NBRC 15051 / NCIMB 9469 / D465</strain>
    </source>
</reference>
<dbReference type="GO" id="GO:0016747">
    <property type="term" value="F:acyltransferase activity, transferring groups other than amino-acyl groups"/>
    <property type="evidence" value="ECO:0007669"/>
    <property type="project" value="InterPro"/>
</dbReference>
<name>A0A6N4SUN8_CYTH3</name>
<evidence type="ECO:0000313" key="3">
    <source>
        <dbReference type="Proteomes" id="UP000001822"/>
    </source>
</evidence>
<dbReference type="InterPro" id="IPR016181">
    <property type="entry name" value="Acyl_CoA_acyltransferase"/>
</dbReference>
<protein>
    <recommendedName>
        <fullName evidence="1">N-acetyltransferase domain-containing protein</fullName>
    </recommendedName>
</protein>
<sequence length="211" mass="23322">MNGHREVLQIFGITEITSANTEWFFNPNAYVIIAESVESGKIVGGARIHIVGGTQPLPIEDAIGKMDPHIYKLVEEHGKKGSGELCGLWNAREVAGMGISTMLTRAAIALAIQLNLSTLFVICAERTYQNIFKDQGFEIIPSLGDHGAFYYPKSDMVAVALIINDLRTLPNATNADRIKIMDMKNNPNQRKTEDGPKDEFDVNYNLLVKQS</sequence>
<gene>
    <name evidence="2" type="ordered locus">CHU_2795</name>
</gene>
<feature type="domain" description="N-acetyltransferase" evidence="1">
    <location>
        <begin position="1"/>
        <end position="156"/>
    </location>
</feature>
<dbReference type="EMBL" id="CP000383">
    <property type="protein sequence ID" value="ABG60044.1"/>
    <property type="molecule type" value="Genomic_DNA"/>
</dbReference>
<dbReference type="KEGG" id="chu:CHU_2795"/>
<dbReference type="Pfam" id="PF00583">
    <property type="entry name" value="Acetyltransf_1"/>
    <property type="match status" value="1"/>
</dbReference>
<evidence type="ECO:0000313" key="2">
    <source>
        <dbReference type="EMBL" id="ABG60044.1"/>
    </source>
</evidence>
<organism evidence="2 3">
    <name type="scientific">Cytophaga hutchinsonii (strain ATCC 33406 / DSM 1761 / CIP 103989 / NBRC 15051 / NCIMB 9469 / D465)</name>
    <dbReference type="NCBI Taxonomy" id="269798"/>
    <lineage>
        <taxon>Bacteria</taxon>
        <taxon>Pseudomonadati</taxon>
        <taxon>Bacteroidota</taxon>
        <taxon>Cytophagia</taxon>
        <taxon>Cytophagales</taxon>
        <taxon>Cytophagaceae</taxon>
        <taxon>Cytophaga</taxon>
    </lineage>
</organism>
<accession>A0A6N4SUN8</accession>
<dbReference type="AlphaFoldDB" id="A0A6N4SUN8"/>
<dbReference type="InterPro" id="IPR000182">
    <property type="entry name" value="GNAT_dom"/>
</dbReference>
<dbReference type="PROSITE" id="PS51186">
    <property type="entry name" value="GNAT"/>
    <property type="match status" value="1"/>
</dbReference>
<evidence type="ECO:0000259" key="1">
    <source>
        <dbReference type="PROSITE" id="PS51186"/>
    </source>
</evidence>
<keyword evidence="3" id="KW-1185">Reference proteome</keyword>
<dbReference type="Gene3D" id="3.40.630.30">
    <property type="match status" value="1"/>
</dbReference>
<dbReference type="Proteomes" id="UP000001822">
    <property type="component" value="Chromosome"/>
</dbReference>
<dbReference type="SUPFAM" id="SSF55729">
    <property type="entry name" value="Acyl-CoA N-acyltransferases (Nat)"/>
    <property type="match status" value="1"/>
</dbReference>
<proteinExistence type="predicted"/>